<dbReference type="AlphaFoldDB" id="A0A514BNI7"/>
<dbReference type="Gene3D" id="3.40.50.300">
    <property type="entry name" value="P-loop containing nucleotide triphosphate hydrolases"/>
    <property type="match status" value="1"/>
</dbReference>
<accession>A0A514BNI7</accession>
<protein>
    <recommendedName>
        <fullName evidence="3">UDP-N-acetylglucosamine kinase</fullName>
    </recommendedName>
</protein>
<dbReference type="PANTHER" id="PTHR39206">
    <property type="entry name" value="SLL8004 PROTEIN"/>
    <property type="match status" value="1"/>
</dbReference>
<dbReference type="PANTHER" id="PTHR39206:SF1">
    <property type="entry name" value="SLL8004 PROTEIN"/>
    <property type="match status" value="1"/>
</dbReference>
<gene>
    <name evidence="1" type="ORF">FKV23_01700</name>
</gene>
<dbReference type="SUPFAM" id="SSF52540">
    <property type="entry name" value="P-loop containing nucleoside triphosphate hydrolases"/>
    <property type="match status" value="1"/>
</dbReference>
<name>A0A514BNI7_9GAMM</name>
<dbReference type="RefSeq" id="WP_141622300.1">
    <property type="nucleotide sequence ID" value="NZ_CP041242.1"/>
</dbReference>
<dbReference type="InterPro" id="IPR027417">
    <property type="entry name" value="P-loop_NTPase"/>
</dbReference>
<evidence type="ECO:0008006" key="3">
    <source>
        <dbReference type="Google" id="ProtNLM"/>
    </source>
</evidence>
<dbReference type="EMBL" id="CP041242">
    <property type="protein sequence ID" value="QDH68958.1"/>
    <property type="molecule type" value="Genomic_DNA"/>
</dbReference>
<dbReference type="Proteomes" id="UP000317199">
    <property type="component" value="Chromosome"/>
</dbReference>
<proteinExistence type="predicted"/>
<dbReference type="Pfam" id="PF13671">
    <property type="entry name" value="AAA_33"/>
    <property type="match status" value="1"/>
</dbReference>
<dbReference type="KEGG" id="lyj:FKV23_01700"/>
<sequence length="212" mass="22559">MTARPVLFVLAGVNGAGKSSVGGHLLQAAGLAWFNPDTFARELRAETGCDPVEANAVAWQEGMRRLDEAVANGTHHAFETTLGGRTVPARIKAAASTHDVLMWFCGLSSPELHLARVKARVAVGGHDIPEAKVRERYPAALQNLIALMPCLAHLRVYDNSVEAGAGQAIPDPVLVAEMKSGKLVWPADLQSLGNTPDWAKPLVEAALSMSLR</sequence>
<evidence type="ECO:0000313" key="2">
    <source>
        <dbReference type="Proteomes" id="UP000317199"/>
    </source>
</evidence>
<organism evidence="1 2">
    <name type="scientific">Marilutibacter alkalisoli</name>
    <dbReference type="NCBI Taxonomy" id="2591633"/>
    <lineage>
        <taxon>Bacteria</taxon>
        <taxon>Pseudomonadati</taxon>
        <taxon>Pseudomonadota</taxon>
        <taxon>Gammaproteobacteria</taxon>
        <taxon>Lysobacterales</taxon>
        <taxon>Lysobacteraceae</taxon>
        <taxon>Marilutibacter</taxon>
    </lineage>
</organism>
<reference evidence="1 2" key="1">
    <citation type="submission" date="2019-06" db="EMBL/GenBank/DDBJ databases">
        <title>Lysobacter alkalisoli sp. nov. isolated from saline-alkali soil.</title>
        <authorList>
            <person name="Sun J.-Q."/>
            <person name="Xu L."/>
        </authorList>
    </citation>
    <scope>NUCLEOTIDE SEQUENCE [LARGE SCALE GENOMIC DNA]</scope>
    <source>
        <strain evidence="1 2">SJ-36</strain>
    </source>
</reference>
<keyword evidence="2" id="KW-1185">Reference proteome</keyword>
<evidence type="ECO:0000313" key="1">
    <source>
        <dbReference type="EMBL" id="QDH68958.1"/>
    </source>
</evidence>
<dbReference type="OrthoDB" id="9791543at2"/>